<protein>
    <submittedName>
        <fullName evidence="2">Uncharacterized protein</fullName>
    </submittedName>
</protein>
<feature type="region of interest" description="Disordered" evidence="1">
    <location>
        <begin position="1"/>
        <end position="22"/>
    </location>
</feature>
<evidence type="ECO:0000313" key="3">
    <source>
        <dbReference type="Proteomes" id="UP001596989"/>
    </source>
</evidence>
<proteinExistence type="predicted"/>
<keyword evidence="3" id="KW-1185">Reference proteome</keyword>
<dbReference type="EMBL" id="JBHTJZ010000028">
    <property type="protein sequence ID" value="MFD0961024.1"/>
    <property type="molecule type" value="Genomic_DNA"/>
</dbReference>
<dbReference type="Proteomes" id="UP001596989">
    <property type="component" value="Unassembled WGS sequence"/>
</dbReference>
<comment type="caution">
    <text evidence="2">The sequence shown here is derived from an EMBL/GenBank/DDBJ whole genome shotgun (WGS) entry which is preliminary data.</text>
</comment>
<accession>A0ABW3HUE2</accession>
<evidence type="ECO:0000313" key="2">
    <source>
        <dbReference type="EMBL" id="MFD0961024.1"/>
    </source>
</evidence>
<name>A0ABW3HUE2_9BACL</name>
<reference evidence="3" key="1">
    <citation type="journal article" date="2019" name="Int. J. Syst. Evol. Microbiol.">
        <title>The Global Catalogue of Microorganisms (GCM) 10K type strain sequencing project: providing services to taxonomists for standard genome sequencing and annotation.</title>
        <authorList>
            <consortium name="The Broad Institute Genomics Platform"/>
            <consortium name="The Broad Institute Genome Sequencing Center for Infectious Disease"/>
            <person name="Wu L."/>
            <person name="Ma J."/>
        </authorList>
    </citation>
    <scope>NUCLEOTIDE SEQUENCE [LARGE SCALE GENOMIC DNA]</scope>
    <source>
        <strain evidence="3">CCUG 59129</strain>
    </source>
</reference>
<sequence length="110" mass="11910">MTAYERNAPAPPQAHIYLPTANTSQSNPMDMGGCSNCRIYLLASGDAGEIDVIMKGAPNEAGPYLDEISEHAKLSGVKDSVSYVLRDTSRFLIVEAPKLQGSWTIWVVPI</sequence>
<dbReference type="RefSeq" id="WP_377566190.1">
    <property type="nucleotide sequence ID" value="NZ_JBHTJZ010000028.1"/>
</dbReference>
<evidence type="ECO:0000256" key="1">
    <source>
        <dbReference type="SAM" id="MobiDB-lite"/>
    </source>
</evidence>
<gene>
    <name evidence="2" type="ORF">ACFQ2I_16675</name>
</gene>
<organism evidence="2 3">
    <name type="scientific">Paenibacillus chungangensis</name>
    <dbReference type="NCBI Taxonomy" id="696535"/>
    <lineage>
        <taxon>Bacteria</taxon>
        <taxon>Bacillati</taxon>
        <taxon>Bacillota</taxon>
        <taxon>Bacilli</taxon>
        <taxon>Bacillales</taxon>
        <taxon>Paenibacillaceae</taxon>
        <taxon>Paenibacillus</taxon>
    </lineage>
</organism>